<protein>
    <submittedName>
        <fullName evidence="1">Uncharacterized protein</fullName>
    </submittedName>
</protein>
<comment type="caution">
    <text evidence="1">The sequence shown here is derived from an EMBL/GenBank/DDBJ whole genome shotgun (WGS) entry which is preliminary data.</text>
</comment>
<evidence type="ECO:0000313" key="2">
    <source>
        <dbReference type="Proteomes" id="UP000183758"/>
    </source>
</evidence>
<gene>
    <name evidence="1" type="ORF">AUK04_04860</name>
</gene>
<dbReference type="Proteomes" id="UP000183758">
    <property type="component" value="Unassembled WGS sequence"/>
</dbReference>
<dbReference type="AlphaFoldDB" id="A0A1J5HCR8"/>
<dbReference type="EMBL" id="MNZM01000116">
    <property type="protein sequence ID" value="OIP82348.1"/>
    <property type="molecule type" value="Genomic_DNA"/>
</dbReference>
<name>A0A1J5HCR8_9BACT</name>
<sequence>MLYKKSHTTIHALITLQDIYHRVNLFFKVETIPTLKPRHHQPFPTLHFYPAINNSQILFILKSQTNQTLKRFFPIMKSVSFRLMG</sequence>
<organism evidence="1 2">
    <name type="scientific">Candidatus Roizmanbacteria bacterium CG2_30_33_16</name>
    <dbReference type="NCBI Taxonomy" id="1805340"/>
    <lineage>
        <taxon>Bacteria</taxon>
        <taxon>Candidatus Roizmaniibacteriota</taxon>
    </lineage>
</organism>
<proteinExistence type="predicted"/>
<evidence type="ECO:0000313" key="1">
    <source>
        <dbReference type="EMBL" id="OIP82348.1"/>
    </source>
</evidence>
<reference evidence="1 2" key="1">
    <citation type="journal article" date="2016" name="Environ. Microbiol.">
        <title>Genomic resolution of a cold subsurface aquifer community provides metabolic insights for novel microbes adapted to high CO concentrations.</title>
        <authorList>
            <person name="Probst A.J."/>
            <person name="Castelle C.J."/>
            <person name="Singh A."/>
            <person name="Brown C.T."/>
            <person name="Anantharaman K."/>
            <person name="Sharon I."/>
            <person name="Hug L.A."/>
            <person name="Burstein D."/>
            <person name="Emerson J.B."/>
            <person name="Thomas B.C."/>
            <person name="Banfield J.F."/>
        </authorList>
    </citation>
    <scope>NUCLEOTIDE SEQUENCE [LARGE SCALE GENOMIC DNA]</scope>
    <source>
        <strain evidence="1">CG2_30_33_16</strain>
    </source>
</reference>
<accession>A0A1J5HCR8</accession>